<dbReference type="PANTHER" id="PTHR42781:SF4">
    <property type="entry name" value="SPERMIDINE_PUTRESCINE IMPORT ATP-BINDING PROTEIN POTA"/>
    <property type="match status" value="1"/>
</dbReference>
<evidence type="ECO:0000259" key="5">
    <source>
        <dbReference type="PROSITE" id="PS50893"/>
    </source>
</evidence>
<dbReference type="GO" id="GO:0015697">
    <property type="term" value="P:quaternary ammonium group transport"/>
    <property type="evidence" value="ECO:0007669"/>
    <property type="project" value="UniProtKB-ARBA"/>
</dbReference>
<dbReference type="InterPro" id="IPR050093">
    <property type="entry name" value="ABC_SmlMolc_Importer"/>
</dbReference>
<dbReference type="PROSITE" id="PS00211">
    <property type="entry name" value="ABC_TRANSPORTER_1"/>
    <property type="match status" value="1"/>
</dbReference>
<evidence type="ECO:0000256" key="2">
    <source>
        <dbReference type="ARBA" id="ARBA00022448"/>
    </source>
</evidence>
<name>A0A7W9L1W9_9HYPH</name>
<dbReference type="Gene3D" id="3.40.50.300">
    <property type="entry name" value="P-loop containing nucleotide triphosphate hydrolases"/>
    <property type="match status" value="1"/>
</dbReference>
<dbReference type="FunFam" id="3.40.50.300:FF:000425">
    <property type="entry name" value="Probable ABC transporter, ATP-binding subunit"/>
    <property type="match status" value="1"/>
</dbReference>
<dbReference type="GO" id="GO:0016887">
    <property type="term" value="F:ATP hydrolysis activity"/>
    <property type="evidence" value="ECO:0007669"/>
    <property type="project" value="InterPro"/>
</dbReference>
<evidence type="ECO:0000256" key="3">
    <source>
        <dbReference type="ARBA" id="ARBA00022741"/>
    </source>
</evidence>
<dbReference type="InterPro" id="IPR027417">
    <property type="entry name" value="P-loop_NTPase"/>
</dbReference>
<dbReference type="SMART" id="SM00382">
    <property type="entry name" value="AAA"/>
    <property type="match status" value="1"/>
</dbReference>
<evidence type="ECO:0000313" key="6">
    <source>
        <dbReference type="EMBL" id="MBB5753008.1"/>
    </source>
</evidence>
<keyword evidence="4 6" id="KW-0067">ATP-binding</keyword>
<protein>
    <submittedName>
        <fullName evidence="6">Iron(III) transport system ATP-binding protein</fullName>
    </submittedName>
</protein>
<comment type="similarity">
    <text evidence="1">Belongs to the ABC transporter superfamily.</text>
</comment>
<accession>A0A7W9L1W9</accession>
<dbReference type="AlphaFoldDB" id="A0A7W9L1W9"/>
<comment type="caution">
    <text evidence="6">The sequence shown here is derived from an EMBL/GenBank/DDBJ whole genome shotgun (WGS) entry which is preliminary data.</text>
</comment>
<dbReference type="Pfam" id="PF08402">
    <property type="entry name" value="TOBE_2"/>
    <property type="match status" value="1"/>
</dbReference>
<feature type="domain" description="ABC transporter" evidence="5">
    <location>
        <begin position="4"/>
        <end position="238"/>
    </location>
</feature>
<dbReference type="RefSeq" id="WP_183855306.1">
    <property type="nucleotide sequence ID" value="NZ_JACHOO010000003.1"/>
</dbReference>
<keyword evidence="7" id="KW-1185">Reference proteome</keyword>
<reference evidence="6 7" key="1">
    <citation type="submission" date="2020-08" db="EMBL/GenBank/DDBJ databases">
        <title>Genomic Encyclopedia of Type Strains, Phase IV (KMG-IV): sequencing the most valuable type-strain genomes for metagenomic binning, comparative biology and taxonomic classification.</title>
        <authorList>
            <person name="Goeker M."/>
        </authorList>
    </citation>
    <scope>NUCLEOTIDE SEQUENCE [LARGE SCALE GENOMIC DNA]</scope>
    <source>
        <strain evidence="6 7">DSM 16268</strain>
    </source>
</reference>
<dbReference type="SUPFAM" id="SSF50331">
    <property type="entry name" value="MOP-like"/>
    <property type="match status" value="1"/>
</dbReference>
<dbReference type="PANTHER" id="PTHR42781">
    <property type="entry name" value="SPERMIDINE/PUTRESCINE IMPORT ATP-BINDING PROTEIN POTA"/>
    <property type="match status" value="1"/>
</dbReference>
<dbReference type="InterPro" id="IPR003439">
    <property type="entry name" value="ABC_transporter-like_ATP-bd"/>
</dbReference>
<organism evidence="6 7">
    <name type="scientific">Prosthecomicrobium pneumaticum</name>
    <dbReference type="NCBI Taxonomy" id="81895"/>
    <lineage>
        <taxon>Bacteria</taxon>
        <taxon>Pseudomonadati</taxon>
        <taxon>Pseudomonadota</taxon>
        <taxon>Alphaproteobacteria</taxon>
        <taxon>Hyphomicrobiales</taxon>
        <taxon>Kaistiaceae</taxon>
        <taxon>Prosthecomicrobium</taxon>
    </lineage>
</organism>
<dbReference type="PROSITE" id="PS50893">
    <property type="entry name" value="ABC_TRANSPORTER_2"/>
    <property type="match status" value="1"/>
</dbReference>
<keyword evidence="2" id="KW-0813">Transport</keyword>
<evidence type="ECO:0000256" key="4">
    <source>
        <dbReference type="ARBA" id="ARBA00022840"/>
    </source>
</evidence>
<dbReference type="Pfam" id="PF00005">
    <property type="entry name" value="ABC_tran"/>
    <property type="match status" value="1"/>
</dbReference>
<evidence type="ECO:0000256" key="1">
    <source>
        <dbReference type="ARBA" id="ARBA00005417"/>
    </source>
</evidence>
<dbReference type="Proteomes" id="UP000523821">
    <property type="component" value="Unassembled WGS sequence"/>
</dbReference>
<dbReference type="InterPro" id="IPR017871">
    <property type="entry name" value="ABC_transporter-like_CS"/>
</dbReference>
<dbReference type="InterPro" id="IPR003593">
    <property type="entry name" value="AAA+_ATPase"/>
</dbReference>
<dbReference type="Gene3D" id="2.40.50.100">
    <property type="match status" value="1"/>
</dbReference>
<sequence>MIEISTERLSKTFAATRALDAVSLTLPAGSFTALLGPSGCGKTTLLRLIAGFEAPDEGVIRFDGRVIADPRRQIGPEDRGIGVVFQSYALWPHMDVAGNVGYPLATRGVGRAERAARIAEVLGIVGLSGAEGRRIDELSGGQRQRVALARCLVAEAGVILFDEPLANLDVHLRAAMVEAFREVHRRSGATILYVTHDQSEALALADRVAVMQGGRIAQLAAPEQIYRAPADAMVAGFVGRGALVSGEVRGAAERQATVEVAGVAIPARAARPMSGSVRLLLRPEGLRIAADAQAPALAATVASATYRGAFYEVVAAIANGERLLVDCVEAPAVGAPIRIAVSDAWVVPG</sequence>
<evidence type="ECO:0000313" key="7">
    <source>
        <dbReference type="Proteomes" id="UP000523821"/>
    </source>
</evidence>
<dbReference type="InterPro" id="IPR008995">
    <property type="entry name" value="Mo/tungstate-bd_C_term_dom"/>
</dbReference>
<dbReference type="EMBL" id="JACHOO010000003">
    <property type="protein sequence ID" value="MBB5753008.1"/>
    <property type="molecule type" value="Genomic_DNA"/>
</dbReference>
<dbReference type="GO" id="GO:0043190">
    <property type="term" value="C:ATP-binding cassette (ABC) transporter complex"/>
    <property type="evidence" value="ECO:0007669"/>
    <property type="project" value="InterPro"/>
</dbReference>
<dbReference type="SUPFAM" id="SSF52540">
    <property type="entry name" value="P-loop containing nucleoside triphosphate hydrolases"/>
    <property type="match status" value="1"/>
</dbReference>
<gene>
    <name evidence="6" type="ORF">GGQ63_002062</name>
</gene>
<dbReference type="GO" id="GO:0022857">
    <property type="term" value="F:transmembrane transporter activity"/>
    <property type="evidence" value="ECO:0007669"/>
    <property type="project" value="InterPro"/>
</dbReference>
<dbReference type="InterPro" id="IPR013611">
    <property type="entry name" value="Transp-assoc_OB_typ2"/>
</dbReference>
<dbReference type="GO" id="GO:0005524">
    <property type="term" value="F:ATP binding"/>
    <property type="evidence" value="ECO:0007669"/>
    <property type="project" value="UniProtKB-KW"/>
</dbReference>
<proteinExistence type="inferred from homology"/>
<keyword evidence="3" id="KW-0547">Nucleotide-binding</keyword>